<evidence type="ECO:0000256" key="5">
    <source>
        <dbReference type="ARBA" id="ARBA00022801"/>
    </source>
</evidence>
<evidence type="ECO:0000259" key="8">
    <source>
        <dbReference type="Pfam" id="PF06441"/>
    </source>
</evidence>
<feature type="active site" description="Proton donor" evidence="7">
    <location>
        <position position="370"/>
    </location>
</feature>
<evidence type="ECO:0000256" key="7">
    <source>
        <dbReference type="PIRSR" id="PIRSR001112-1"/>
    </source>
</evidence>
<dbReference type="InterPro" id="IPR029058">
    <property type="entry name" value="AB_hydrolase_fold"/>
</dbReference>
<dbReference type="PRINTS" id="PR00412">
    <property type="entry name" value="EPOXHYDRLASE"/>
</dbReference>
<dbReference type="GO" id="GO:0097176">
    <property type="term" value="P:epoxide metabolic process"/>
    <property type="evidence" value="ECO:0007669"/>
    <property type="project" value="TreeGrafter"/>
</dbReference>
<evidence type="ECO:0000256" key="6">
    <source>
        <dbReference type="PIRNR" id="PIRNR001112"/>
    </source>
</evidence>
<dbReference type="Pfam" id="PF06441">
    <property type="entry name" value="EHN"/>
    <property type="match status" value="1"/>
</dbReference>
<proteinExistence type="inferred from homology"/>
<dbReference type="EC" id="3.3.2.9" evidence="6"/>
<evidence type="ECO:0000313" key="10">
    <source>
        <dbReference type="Proteomes" id="UP000494106"/>
    </source>
</evidence>
<keyword evidence="6" id="KW-0256">Endoplasmic reticulum</keyword>
<dbReference type="AlphaFoldDB" id="A0A8S0YQV6"/>
<dbReference type="SUPFAM" id="SSF53474">
    <property type="entry name" value="alpha/beta-Hydrolases"/>
    <property type="match status" value="1"/>
</dbReference>
<dbReference type="InterPro" id="IPR010497">
    <property type="entry name" value="Epoxide_hydro_N"/>
</dbReference>
<comment type="similarity">
    <text evidence="3 6">Belongs to the peptidase S33 family.</text>
</comment>
<dbReference type="EMBL" id="CADEBC010000065">
    <property type="protein sequence ID" value="CAB3221604.1"/>
    <property type="molecule type" value="Genomic_DNA"/>
</dbReference>
<dbReference type="Proteomes" id="UP000494106">
    <property type="component" value="Unassembled WGS sequence"/>
</dbReference>
<evidence type="ECO:0000313" key="9">
    <source>
        <dbReference type="EMBL" id="CAB3221604.1"/>
    </source>
</evidence>
<reference evidence="9 10" key="1">
    <citation type="submission" date="2020-04" db="EMBL/GenBank/DDBJ databases">
        <authorList>
            <person name="Wallbank WR R."/>
            <person name="Pardo Diaz C."/>
            <person name="Kozak K."/>
            <person name="Martin S."/>
            <person name="Jiggins C."/>
            <person name="Moest M."/>
            <person name="Warren A I."/>
            <person name="Byers J.R.P. K."/>
            <person name="Montejo-Kovacevich G."/>
            <person name="Yen C E."/>
        </authorList>
    </citation>
    <scope>NUCLEOTIDE SEQUENCE [LARGE SCALE GENOMIC DNA]</scope>
</reference>
<comment type="function">
    <text evidence="6">Catalyzes juvenile hormone hydrolysis.</text>
</comment>
<evidence type="ECO:0000256" key="4">
    <source>
        <dbReference type="ARBA" id="ARBA00022797"/>
    </source>
</evidence>
<comment type="caution">
    <text evidence="9">The sequence shown here is derived from an EMBL/GenBank/DDBJ whole genome shotgun (WGS) entry which is preliminary data.</text>
</comment>
<dbReference type="InterPro" id="IPR016292">
    <property type="entry name" value="Epoxide_hydrolase"/>
</dbReference>
<dbReference type="OrthoDB" id="7130006at2759"/>
<comment type="subcellular location">
    <subcellularLocation>
        <location evidence="6">Endoplasmic reticulum membrane</location>
    </subcellularLocation>
    <subcellularLocation>
        <location evidence="2">Microsome membrane</location>
        <topology evidence="2">Single-pass membrane protein</topology>
    </subcellularLocation>
</comment>
<feature type="domain" description="Epoxide hydrolase N-terminal" evidence="8">
    <location>
        <begin position="49"/>
        <end position="158"/>
    </location>
</feature>
<keyword evidence="6" id="KW-0472">Membrane</keyword>
<comment type="catalytic activity">
    <reaction evidence="1 6">
        <text>1-(4-methoxyphenyl)-N-methyl-N-[(3-methyloxetan-3-yl)methyl]methanamine + H2O = 2-{[(4-methoxybenzyl)(methyl)amino]methyl}-2-methylpropane-1,3-diol</text>
        <dbReference type="Rhea" id="RHEA:55764"/>
        <dbReference type="ChEBI" id="CHEBI:15377"/>
        <dbReference type="ChEBI" id="CHEBI:139161"/>
        <dbReference type="ChEBI" id="CHEBI:139164"/>
        <dbReference type="EC" id="3.3.2.9"/>
    </reaction>
</comment>
<name>A0A8S0YQV6_ARCPL</name>
<evidence type="ECO:0000256" key="2">
    <source>
        <dbReference type="ARBA" id="ARBA00004111"/>
    </source>
</evidence>
<protein>
    <recommendedName>
        <fullName evidence="6">Epoxide hydrolase</fullName>
        <ecNumber evidence="6">3.3.2.9</ecNumber>
    </recommendedName>
</protein>
<keyword evidence="5 6" id="KW-0378">Hydrolase</keyword>
<feature type="active site" description="Nucleophile" evidence="7">
    <location>
        <position position="224"/>
    </location>
</feature>
<accession>A0A8S0YQV6</accession>
<evidence type="ECO:0000256" key="1">
    <source>
        <dbReference type="ARBA" id="ARBA00000221"/>
    </source>
</evidence>
<feature type="active site" description="Proton acceptor" evidence="7">
    <location>
        <position position="427"/>
    </location>
</feature>
<dbReference type="Gene3D" id="3.40.50.1820">
    <property type="entry name" value="alpha/beta hydrolase"/>
    <property type="match status" value="1"/>
</dbReference>
<keyword evidence="10" id="KW-1185">Reference proteome</keyword>
<dbReference type="PANTHER" id="PTHR21661">
    <property type="entry name" value="EPOXIDE HYDROLASE 1-RELATED"/>
    <property type="match status" value="1"/>
</dbReference>
<evidence type="ECO:0000256" key="3">
    <source>
        <dbReference type="ARBA" id="ARBA00010088"/>
    </source>
</evidence>
<organism evidence="9 10">
    <name type="scientific">Arctia plantaginis</name>
    <name type="common">Wood tiger moth</name>
    <name type="synonym">Phalaena plantaginis</name>
    <dbReference type="NCBI Taxonomy" id="874455"/>
    <lineage>
        <taxon>Eukaryota</taxon>
        <taxon>Metazoa</taxon>
        <taxon>Ecdysozoa</taxon>
        <taxon>Arthropoda</taxon>
        <taxon>Hexapoda</taxon>
        <taxon>Insecta</taxon>
        <taxon>Pterygota</taxon>
        <taxon>Neoptera</taxon>
        <taxon>Endopterygota</taxon>
        <taxon>Lepidoptera</taxon>
        <taxon>Glossata</taxon>
        <taxon>Ditrysia</taxon>
        <taxon>Noctuoidea</taxon>
        <taxon>Erebidae</taxon>
        <taxon>Arctiinae</taxon>
        <taxon>Arctia</taxon>
    </lineage>
</organism>
<dbReference type="GO" id="GO:0033961">
    <property type="term" value="F:cis-stilbene-oxide hydrolase activity"/>
    <property type="evidence" value="ECO:0007669"/>
    <property type="project" value="UniProtKB-UniRule"/>
</dbReference>
<sequence length="457" mass="52253">MEYNIQIILLFTNIFINTIVLSTVTPGIPLLDNEWWGPTHLQLLNNTSIRPFRIQFHEEMIKDLRYRLINHRPFTPPLEGVGFEYGFNTNYLHSWVDYWANDYRFKEREDILNQFPQYKTNIQGLDVYFLWVKPHVPHNMTIVPLLLLHGFPGSVVEFFKSIPLLTSVSKDRDFAVEVIVPSLPGFGFSESAIRPGLGATEMGVVLRNLMHRLGFEKFYVHGGDYGAYVGFSIANLYPKETLGYHTNLALSMNIKSAALWVLGSISPSWVMSPVVVDRAYPILEYLIWLMQESGYFHVQASKPDTIGVAVSDSPAGLLAYVLQLFSSGSRRKYLQRTDGGLDDLYSRDELLDNLMMYWVPNSFATSCRIYAETVNVRMFKLGILSEPTPVPTWTIHAKDEIFYQSPIMLKVKYPNLLHSTVLPSGGHFLALEDPEIFSEDVLKALATFRAWHNKQNP</sequence>
<dbReference type="PIRSF" id="PIRSF001112">
    <property type="entry name" value="Epoxide_hydrolase"/>
    <property type="match status" value="1"/>
</dbReference>
<dbReference type="PANTHER" id="PTHR21661:SF35">
    <property type="entry name" value="EPOXIDE HYDROLASE"/>
    <property type="match status" value="1"/>
</dbReference>
<dbReference type="GO" id="GO:0005789">
    <property type="term" value="C:endoplasmic reticulum membrane"/>
    <property type="evidence" value="ECO:0007669"/>
    <property type="project" value="UniProtKB-SubCell"/>
</dbReference>
<gene>
    <name evidence="9" type="ORF">APLA_LOCUS653</name>
</gene>
<dbReference type="InterPro" id="IPR000639">
    <property type="entry name" value="Epox_hydrolase-like"/>
</dbReference>
<keyword evidence="4 6" id="KW-0058">Aromatic hydrocarbons catabolism</keyword>
<comment type="catalytic activity">
    <reaction evidence="6">
        <text>cis-stilbene oxide + H2O = (1R,2R)-hydrobenzoin</text>
        <dbReference type="Rhea" id="RHEA:23900"/>
        <dbReference type="ChEBI" id="CHEBI:15377"/>
        <dbReference type="ChEBI" id="CHEBI:50004"/>
        <dbReference type="ChEBI" id="CHEBI:50014"/>
        <dbReference type="EC" id="3.3.2.9"/>
    </reaction>
</comment>